<dbReference type="Proteomes" id="UP000279275">
    <property type="component" value="Unassembled WGS sequence"/>
</dbReference>
<protein>
    <submittedName>
        <fullName evidence="1">DUF3052 domain-containing protein</fullName>
    </submittedName>
</protein>
<proteinExistence type="predicted"/>
<name>A0A3M2LH35_9NOCA</name>
<dbReference type="AlphaFoldDB" id="A0A3M2LH35"/>
<comment type="caution">
    <text evidence="1">The sequence shown here is derived from an EMBL/GenBank/DDBJ whole genome shotgun (WGS) entry which is preliminary data.</text>
</comment>
<evidence type="ECO:0000313" key="1">
    <source>
        <dbReference type="EMBL" id="RMI35295.1"/>
    </source>
</evidence>
<evidence type="ECO:0000313" key="2">
    <source>
        <dbReference type="Proteomes" id="UP000279275"/>
    </source>
</evidence>
<reference evidence="1 2" key="1">
    <citation type="submission" date="2018-10" db="EMBL/GenBank/DDBJ databases">
        <title>Isolation from cow dung.</title>
        <authorList>
            <person name="Ling L."/>
        </authorList>
    </citation>
    <scope>NUCLEOTIDE SEQUENCE [LARGE SCALE GENOMIC DNA]</scope>
    <source>
        <strain evidence="1 2">NEAU-LL90</strain>
    </source>
</reference>
<dbReference type="RefSeq" id="WP_122186269.1">
    <property type="nucleotide sequence ID" value="NZ_RFFH01000001.1"/>
</dbReference>
<accession>A0A3M2LH35</accession>
<organism evidence="1 2">
    <name type="scientific">Nocardia stercoris</name>
    <dbReference type="NCBI Taxonomy" id="2483361"/>
    <lineage>
        <taxon>Bacteria</taxon>
        <taxon>Bacillati</taxon>
        <taxon>Actinomycetota</taxon>
        <taxon>Actinomycetes</taxon>
        <taxon>Mycobacteriales</taxon>
        <taxon>Nocardiaceae</taxon>
        <taxon>Nocardia</taxon>
    </lineage>
</organism>
<sequence length="135" mass="14454">MAGYSGTPLARKLGITDGSRVLLANPPAGFDLGPLPDAVTVHRRAGRDPYDVVVGFCPDTATLTGSFDRWRSVLTESGGLWIGRPKASAGIATDLTERFVREFGLAAGLVDNKVAALDEVWSGLRFVVRRADRAR</sequence>
<dbReference type="OrthoDB" id="9800461at2"/>
<dbReference type="EMBL" id="RFFH01000001">
    <property type="protein sequence ID" value="RMI35295.1"/>
    <property type="molecule type" value="Genomic_DNA"/>
</dbReference>
<gene>
    <name evidence="1" type="ORF">EBN03_03145</name>
</gene>
<keyword evidence="2" id="KW-1185">Reference proteome</keyword>